<proteinExistence type="predicted"/>
<dbReference type="Gene3D" id="3.40.50.10320">
    <property type="entry name" value="LmbE-like"/>
    <property type="match status" value="1"/>
</dbReference>
<dbReference type="KEGG" id="fls:GLV81_09755"/>
<feature type="signal peptide" evidence="1">
    <location>
        <begin position="1"/>
        <end position="25"/>
    </location>
</feature>
<dbReference type="SUPFAM" id="SSF102588">
    <property type="entry name" value="LmbE-like"/>
    <property type="match status" value="1"/>
</dbReference>
<dbReference type="InterPro" id="IPR024078">
    <property type="entry name" value="LmbE-like_dom_sf"/>
</dbReference>
<evidence type="ECO:0000313" key="2">
    <source>
        <dbReference type="EMBL" id="QGW28341.1"/>
    </source>
</evidence>
<dbReference type="Proteomes" id="UP000426027">
    <property type="component" value="Chromosome"/>
</dbReference>
<evidence type="ECO:0000313" key="3">
    <source>
        <dbReference type="Proteomes" id="UP000426027"/>
    </source>
</evidence>
<evidence type="ECO:0000256" key="1">
    <source>
        <dbReference type="SAM" id="SignalP"/>
    </source>
</evidence>
<keyword evidence="1" id="KW-0732">Signal</keyword>
<dbReference type="InterPro" id="IPR003737">
    <property type="entry name" value="GlcNAc_PI_deacetylase-related"/>
</dbReference>
<dbReference type="Pfam" id="PF02585">
    <property type="entry name" value="PIG-L"/>
    <property type="match status" value="1"/>
</dbReference>
<gene>
    <name evidence="2" type="ORF">GLV81_09755</name>
</gene>
<dbReference type="EMBL" id="CP046566">
    <property type="protein sequence ID" value="QGW28341.1"/>
    <property type="molecule type" value="Genomic_DNA"/>
</dbReference>
<accession>A0A6I6H108</accession>
<dbReference type="AlphaFoldDB" id="A0A6I6H108"/>
<protein>
    <submittedName>
        <fullName evidence="2">PIG-L family deacetylase</fullName>
    </submittedName>
</protein>
<reference evidence="2 3" key="1">
    <citation type="submission" date="2019-11" db="EMBL/GenBank/DDBJ databases">
        <authorList>
            <person name="Im W.T."/>
        </authorList>
    </citation>
    <scope>NUCLEOTIDE SEQUENCE [LARGE SCALE GENOMIC DNA]</scope>
    <source>
        <strain evidence="2 3">SB-02</strain>
    </source>
</reference>
<dbReference type="InterPro" id="IPR029062">
    <property type="entry name" value="Class_I_gatase-like"/>
</dbReference>
<keyword evidence="3" id="KW-1185">Reference proteome</keyword>
<name>A0A6I6H108_9BACT</name>
<organism evidence="2 3">
    <name type="scientific">Phnomibacter ginsenosidimutans</name>
    <dbReference type="NCBI Taxonomy" id="2676868"/>
    <lineage>
        <taxon>Bacteria</taxon>
        <taxon>Pseudomonadati</taxon>
        <taxon>Bacteroidota</taxon>
        <taxon>Chitinophagia</taxon>
        <taxon>Chitinophagales</taxon>
        <taxon>Chitinophagaceae</taxon>
        <taxon>Phnomibacter</taxon>
    </lineage>
</organism>
<feature type="chain" id="PRO_5026126594" evidence="1">
    <location>
        <begin position="26"/>
        <end position="841"/>
    </location>
</feature>
<sequence length="841" mass="93550">MCLLNKFKIILATGLGMLAGFAALAQVPETPSAGQILQDIKKLKVLGSVLYIAAHPDDENTRLIAWLSNHALYRTGYLSLTRGDGGQNLIGDEQGVELGLIRTQELLAARRIDGGEQFFSRAFDFGFSKNPEETFRIWDKQAVLSDVVWVIRQFRPDVIIARFPEDGRAGHGHHSASGIMARLGYEAAGNADEFTDQFGKGARVWQPKRVLWNTFNFGSANTIDSTKQFSLEVGQYNTLTGKSIGELAGESRSQHKSQGFGVSRQRGNSKEYFSLVAGEPVKQGLMDGVTTSWDRVKNAEGIEAMINGIIRLYDMEHPDASIPALLQLKSRLLAIQPFDQWVKIKLRDLDRIIQHCAGIYAEAIVTQPAVVTGDSAKLMLNIINRSDFPMSIRTIGFNDKFQDIQKPLPANVWTQIPYAVPMGNSLLETQPYWLRMPKKDGMFDVQDQQLIGKGENEPPTLEVFIALGNRVIKVNPSIQYRVVDPVKAELYNPIHVTNPFLLYNDPGVLLFRKNSSDSATLQVNIQSVKAANAASPNILLSGANSGYKQQMPQSAMQFAANDKKTITLKVPNYMKGTGKEEDVLHLSFKPGGSFGDAEFFNARRMIEYDHIPTQTWHYQDVVKVLHIDLKTVGKKIGYLPGAGDKIPEALLQMGYQVTELKEADLKPELLKQFDAVVMGVRAYNIHDYLAQAYEGLMTYVKNGGNLIVQYNTNNFISSLKGKMAPYPFSIGRTRITDEQSPVQFLLPNHPVLNFPNKITTKDFEGWVQERSVYHAEGLDANWQLPLGLNDPNEPMQNGSLAIAPYGKGNFVYTALVFFRELPAGVPGAYRLLANLLALPKH</sequence>
<dbReference type="SUPFAM" id="SSF52317">
    <property type="entry name" value="Class I glutamine amidotransferase-like"/>
    <property type="match status" value="1"/>
</dbReference>